<protein>
    <submittedName>
        <fullName evidence="1">Uncharacterized protein</fullName>
    </submittedName>
</protein>
<evidence type="ECO:0000313" key="1">
    <source>
        <dbReference type="EMBL" id="OCK76281.1"/>
    </source>
</evidence>
<gene>
    <name evidence="1" type="ORF">K432DRAFT_385560</name>
</gene>
<reference evidence="1 2" key="1">
    <citation type="journal article" date="2016" name="Nat. Commun.">
        <title>Ectomycorrhizal ecology is imprinted in the genome of the dominant symbiotic fungus Cenococcum geophilum.</title>
        <authorList>
            <consortium name="DOE Joint Genome Institute"/>
            <person name="Peter M."/>
            <person name="Kohler A."/>
            <person name="Ohm R.A."/>
            <person name="Kuo A."/>
            <person name="Krutzmann J."/>
            <person name="Morin E."/>
            <person name="Arend M."/>
            <person name="Barry K.W."/>
            <person name="Binder M."/>
            <person name="Choi C."/>
            <person name="Clum A."/>
            <person name="Copeland A."/>
            <person name="Grisel N."/>
            <person name="Haridas S."/>
            <person name="Kipfer T."/>
            <person name="LaButti K."/>
            <person name="Lindquist E."/>
            <person name="Lipzen A."/>
            <person name="Maire R."/>
            <person name="Meier B."/>
            <person name="Mihaltcheva S."/>
            <person name="Molinier V."/>
            <person name="Murat C."/>
            <person name="Poggeler S."/>
            <person name="Quandt C.A."/>
            <person name="Sperisen C."/>
            <person name="Tritt A."/>
            <person name="Tisserant E."/>
            <person name="Crous P.W."/>
            <person name="Henrissat B."/>
            <person name="Nehls U."/>
            <person name="Egli S."/>
            <person name="Spatafora J.W."/>
            <person name="Grigoriev I.V."/>
            <person name="Martin F.M."/>
        </authorList>
    </citation>
    <scope>NUCLEOTIDE SEQUENCE [LARGE SCALE GENOMIC DNA]</scope>
    <source>
        <strain evidence="1 2">CBS 459.81</strain>
    </source>
</reference>
<keyword evidence="2" id="KW-1185">Reference proteome</keyword>
<dbReference type="Proteomes" id="UP000250266">
    <property type="component" value="Unassembled WGS sequence"/>
</dbReference>
<dbReference type="EMBL" id="KV745226">
    <property type="protein sequence ID" value="OCK76281.1"/>
    <property type="molecule type" value="Genomic_DNA"/>
</dbReference>
<accession>A0A8E2E2R4</accession>
<sequence length="79" mass="8918">MALSYPFSLLGSHPASVPQRENTQDFHIIAKVIGLAAMPSVAVVIFSCIRYQFLFSNALLLSSFVSRLRRRQRYPVGYL</sequence>
<organism evidence="1 2">
    <name type="scientific">Lepidopterella palustris CBS 459.81</name>
    <dbReference type="NCBI Taxonomy" id="1314670"/>
    <lineage>
        <taxon>Eukaryota</taxon>
        <taxon>Fungi</taxon>
        <taxon>Dikarya</taxon>
        <taxon>Ascomycota</taxon>
        <taxon>Pezizomycotina</taxon>
        <taxon>Dothideomycetes</taxon>
        <taxon>Pleosporomycetidae</taxon>
        <taxon>Mytilinidiales</taxon>
        <taxon>Argynnaceae</taxon>
        <taxon>Lepidopterella</taxon>
    </lineage>
</organism>
<name>A0A8E2E2R4_9PEZI</name>
<proteinExistence type="predicted"/>
<dbReference type="AlphaFoldDB" id="A0A8E2E2R4"/>
<evidence type="ECO:0000313" key="2">
    <source>
        <dbReference type="Proteomes" id="UP000250266"/>
    </source>
</evidence>